<evidence type="ECO:0000313" key="3">
    <source>
        <dbReference type="EMBL" id="KAE8756146.1"/>
    </source>
</evidence>
<dbReference type="CDD" id="cd02440">
    <property type="entry name" value="AdoMet_MTases"/>
    <property type="match status" value="1"/>
</dbReference>
<evidence type="ECO:0000256" key="1">
    <source>
        <dbReference type="SAM" id="MobiDB-lite"/>
    </source>
</evidence>
<dbReference type="InterPro" id="IPR029063">
    <property type="entry name" value="SAM-dependent_MTases_sf"/>
</dbReference>
<keyword evidence="3" id="KW-0489">Methyltransferase</keyword>
<accession>A0A6N6W6T2</accession>
<dbReference type="InterPro" id="IPR013216">
    <property type="entry name" value="Methyltransf_11"/>
</dbReference>
<dbReference type="Proteomes" id="UP000463700">
    <property type="component" value="Unassembled WGS sequence"/>
</dbReference>
<feature type="region of interest" description="Disordered" evidence="1">
    <location>
        <begin position="169"/>
        <end position="191"/>
    </location>
</feature>
<feature type="compositionally biased region" description="Polar residues" evidence="1">
    <location>
        <begin position="169"/>
        <end position="190"/>
    </location>
</feature>
<reference evidence="3 4" key="1">
    <citation type="journal article" date="2020" name="Int. J. Syst. Evol. Microbiol.">
        <title>Paraburkholderia madseniana sp. nov., a phenolic acid-degrading bacterium isolated from acidic forest soil.</title>
        <authorList>
            <person name="Wilhelm R.C."/>
            <person name="Murphy S.J.L."/>
            <person name="Feriancek N.M."/>
            <person name="Karasz D.C."/>
            <person name="DeRito C.M."/>
            <person name="Newman J.D."/>
            <person name="Buckley D.H."/>
        </authorList>
    </citation>
    <scope>NUCLEOTIDE SEQUENCE [LARGE SCALE GENOMIC DNA]</scope>
    <source>
        <strain evidence="3 4">RP11</strain>
    </source>
</reference>
<protein>
    <submittedName>
        <fullName evidence="3">Methyltransferase domain-containing protein</fullName>
    </submittedName>
</protein>
<evidence type="ECO:0000313" key="4">
    <source>
        <dbReference type="Proteomes" id="UP000463700"/>
    </source>
</evidence>
<proteinExistence type="predicted"/>
<gene>
    <name evidence="3" type="ORF">FSO04_30560</name>
</gene>
<comment type="caution">
    <text evidence="3">The sequence shown here is derived from an EMBL/GenBank/DDBJ whole genome shotgun (WGS) entry which is preliminary data.</text>
</comment>
<dbReference type="GO" id="GO:0032259">
    <property type="term" value="P:methylation"/>
    <property type="evidence" value="ECO:0007669"/>
    <property type="project" value="UniProtKB-KW"/>
</dbReference>
<organism evidence="3 4">
    <name type="scientific">Paraburkholderia madseniana</name>
    <dbReference type="NCBI Taxonomy" id="2599607"/>
    <lineage>
        <taxon>Bacteria</taxon>
        <taxon>Pseudomonadati</taxon>
        <taxon>Pseudomonadota</taxon>
        <taxon>Betaproteobacteria</taxon>
        <taxon>Burkholderiales</taxon>
        <taxon>Burkholderiaceae</taxon>
        <taxon>Paraburkholderia</taxon>
    </lineage>
</organism>
<name>A0A6N6W6T2_9BURK</name>
<sequence length="235" mass="25038">MVGRKISAVCALSIPAPSSCESRGVHQFLPRVIIGSGTRCARSTSQAGSLTARTWVSTRLPIIHGPRNLNLPTPFADSSFDAVISVDVMVHLRNREMFFDEMARLLVPGGRLLLTDAGVITGPISNEEVERRSSNGYTQFVPPGGNENLLGAAGGMLRTSFCMNSTAAARQTPPTTNMAPIPVSNRSTSHPAVRSAPLQRRFRSCPAGSPLQPALSDLLKPGAAVRQAVHRGCRT</sequence>
<dbReference type="Pfam" id="PF08241">
    <property type="entry name" value="Methyltransf_11"/>
    <property type="match status" value="1"/>
</dbReference>
<evidence type="ECO:0000259" key="2">
    <source>
        <dbReference type="Pfam" id="PF08241"/>
    </source>
</evidence>
<dbReference type="GO" id="GO:0008757">
    <property type="term" value="F:S-adenosylmethionine-dependent methyltransferase activity"/>
    <property type="evidence" value="ECO:0007669"/>
    <property type="project" value="InterPro"/>
</dbReference>
<dbReference type="AlphaFoldDB" id="A0A6N6W6T2"/>
<keyword evidence="3" id="KW-0808">Transferase</keyword>
<dbReference type="SUPFAM" id="SSF53335">
    <property type="entry name" value="S-adenosyl-L-methionine-dependent methyltransferases"/>
    <property type="match status" value="1"/>
</dbReference>
<dbReference type="Gene3D" id="3.40.50.150">
    <property type="entry name" value="Vaccinia Virus protein VP39"/>
    <property type="match status" value="1"/>
</dbReference>
<dbReference type="OrthoDB" id="9790457at2"/>
<feature type="domain" description="Methyltransferase type 11" evidence="2">
    <location>
        <begin position="73"/>
        <end position="113"/>
    </location>
</feature>
<dbReference type="EMBL" id="VOSW01000070">
    <property type="protein sequence ID" value="KAE8756146.1"/>
    <property type="molecule type" value="Genomic_DNA"/>
</dbReference>